<dbReference type="EMBL" id="AAWS01000021">
    <property type="protein sequence ID" value="EAY27661.1"/>
    <property type="molecule type" value="Genomic_DNA"/>
</dbReference>
<organism evidence="17 18">
    <name type="scientific">Microscilla marina ATCC 23134</name>
    <dbReference type="NCBI Taxonomy" id="313606"/>
    <lineage>
        <taxon>Bacteria</taxon>
        <taxon>Pseudomonadati</taxon>
        <taxon>Bacteroidota</taxon>
        <taxon>Cytophagia</taxon>
        <taxon>Cytophagales</taxon>
        <taxon>Microscillaceae</taxon>
        <taxon>Microscilla</taxon>
    </lineage>
</organism>
<keyword evidence="8 16" id="KW-0812">Transmembrane</keyword>
<dbReference type="GO" id="GO:0008654">
    <property type="term" value="P:phospholipid biosynthetic process"/>
    <property type="evidence" value="ECO:0007669"/>
    <property type="project" value="UniProtKB-KW"/>
</dbReference>
<dbReference type="Gene3D" id="1.20.120.1760">
    <property type="match status" value="1"/>
</dbReference>
<feature type="transmembrane region" description="Helical" evidence="16">
    <location>
        <begin position="91"/>
        <end position="108"/>
    </location>
</feature>
<name>A1ZPC2_MICM2</name>
<evidence type="ECO:0000256" key="16">
    <source>
        <dbReference type="SAM" id="Phobius"/>
    </source>
</evidence>
<evidence type="ECO:0000256" key="11">
    <source>
        <dbReference type="ARBA" id="ARBA00023136"/>
    </source>
</evidence>
<dbReference type="Pfam" id="PF01066">
    <property type="entry name" value="CDP-OH_P_transf"/>
    <property type="match status" value="1"/>
</dbReference>
<gene>
    <name evidence="17" type="ORF">M23134_03729</name>
</gene>
<dbReference type="RefSeq" id="WP_002698971.1">
    <property type="nucleotide sequence ID" value="NZ_AAWS01000021.1"/>
</dbReference>
<dbReference type="GO" id="GO:0012505">
    <property type="term" value="C:endomembrane system"/>
    <property type="evidence" value="ECO:0007669"/>
    <property type="project" value="UniProtKB-SubCell"/>
</dbReference>
<evidence type="ECO:0000313" key="17">
    <source>
        <dbReference type="EMBL" id="EAY27661.1"/>
    </source>
</evidence>
<keyword evidence="18" id="KW-1185">Reference proteome</keyword>
<dbReference type="GO" id="GO:0016020">
    <property type="term" value="C:membrane"/>
    <property type="evidence" value="ECO:0007669"/>
    <property type="project" value="InterPro"/>
</dbReference>
<evidence type="ECO:0000256" key="1">
    <source>
        <dbReference type="ARBA" id="ARBA00000287"/>
    </source>
</evidence>
<accession>A1ZPC2</accession>
<comment type="caution">
    <text evidence="17">The sequence shown here is derived from an EMBL/GenBank/DDBJ whole genome shotgun (WGS) entry which is preliminary data.</text>
</comment>
<dbReference type="eggNOG" id="COG1183">
    <property type="taxonomic scope" value="Bacteria"/>
</dbReference>
<evidence type="ECO:0000256" key="7">
    <source>
        <dbReference type="ARBA" id="ARBA00022679"/>
    </source>
</evidence>
<evidence type="ECO:0000256" key="15">
    <source>
        <dbReference type="RuleBase" id="RU003750"/>
    </source>
</evidence>
<evidence type="ECO:0000313" key="18">
    <source>
        <dbReference type="Proteomes" id="UP000004095"/>
    </source>
</evidence>
<reference evidence="17 18" key="1">
    <citation type="submission" date="2007-01" db="EMBL/GenBank/DDBJ databases">
        <authorList>
            <person name="Haygood M."/>
            <person name="Podell S."/>
            <person name="Anderson C."/>
            <person name="Hopkinson B."/>
            <person name="Roe K."/>
            <person name="Barbeau K."/>
            <person name="Gaasterland T."/>
            <person name="Ferriera S."/>
            <person name="Johnson J."/>
            <person name="Kravitz S."/>
            <person name="Beeson K."/>
            <person name="Sutton G."/>
            <person name="Rogers Y.-H."/>
            <person name="Friedman R."/>
            <person name="Frazier M."/>
            <person name="Venter J.C."/>
        </authorList>
    </citation>
    <scope>NUCLEOTIDE SEQUENCE [LARGE SCALE GENOMIC DNA]</scope>
    <source>
        <strain evidence="17 18">ATCC 23134</strain>
    </source>
</reference>
<dbReference type="EC" id="2.7.8.8" evidence="4"/>
<dbReference type="PROSITE" id="PS51257">
    <property type="entry name" value="PROKAR_LIPOPROTEIN"/>
    <property type="match status" value="1"/>
</dbReference>
<evidence type="ECO:0000256" key="9">
    <source>
        <dbReference type="ARBA" id="ARBA00022989"/>
    </source>
</evidence>
<keyword evidence="9 16" id="KW-1133">Transmembrane helix</keyword>
<dbReference type="Proteomes" id="UP000004095">
    <property type="component" value="Unassembled WGS sequence"/>
</dbReference>
<evidence type="ECO:0000256" key="6">
    <source>
        <dbReference type="ARBA" id="ARBA00022516"/>
    </source>
</evidence>
<dbReference type="PROSITE" id="PS00379">
    <property type="entry name" value="CDP_ALCOHOL_P_TRANSF"/>
    <property type="match status" value="1"/>
</dbReference>
<keyword evidence="13" id="KW-1208">Phospholipid metabolism</keyword>
<evidence type="ECO:0000256" key="8">
    <source>
        <dbReference type="ARBA" id="ARBA00022692"/>
    </source>
</evidence>
<evidence type="ECO:0000256" key="10">
    <source>
        <dbReference type="ARBA" id="ARBA00023098"/>
    </source>
</evidence>
<keyword evidence="10" id="KW-0443">Lipid metabolism</keyword>
<keyword evidence="11 16" id="KW-0472">Membrane</keyword>
<feature type="transmembrane region" description="Helical" evidence="16">
    <location>
        <begin position="65"/>
        <end position="85"/>
    </location>
</feature>
<comment type="similarity">
    <text evidence="3 15">Belongs to the CDP-alcohol phosphatidyltransferase class-I family.</text>
</comment>
<evidence type="ECO:0000256" key="2">
    <source>
        <dbReference type="ARBA" id="ARBA00004127"/>
    </source>
</evidence>
<dbReference type="OrthoDB" id="9777147at2"/>
<evidence type="ECO:0000256" key="5">
    <source>
        <dbReference type="ARBA" id="ARBA00017171"/>
    </source>
</evidence>
<dbReference type="NCBIfam" id="TIGR00473">
    <property type="entry name" value="pssA"/>
    <property type="match status" value="1"/>
</dbReference>
<feature type="transmembrane region" description="Helical" evidence="16">
    <location>
        <begin position="153"/>
        <end position="177"/>
    </location>
</feature>
<comment type="catalytic activity">
    <reaction evidence="1">
        <text>a CDP-1,2-diacyl-sn-glycerol + L-serine = a 1,2-diacyl-sn-glycero-3-phospho-L-serine + CMP + H(+)</text>
        <dbReference type="Rhea" id="RHEA:16913"/>
        <dbReference type="ChEBI" id="CHEBI:15378"/>
        <dbReference type="ChEBI" id="CHEBI:33384"/>
        <dbReference type="ChEBI" id="CHEBI:57262"/>
        <dbReference type="ChEBI" id="CHEBI:58332"/>
        <dbReference type="ChEBI" id="CHEBI:60377"/>
        <dbReference type="EC" id="2.7.8.8"/>
    </reaction>
</comment>
<dbReference type="GO" id="GO:0003882">
    <property type="term" value="F:CDP-diacylglycerol-serine O-phosphatidyltransferase activity"/>
    <property type="evidence" value="ECO:0007669"/>
    <property type="project" value="UniProtKB-EC"/>
</dbReference>
<evidence type="ECO:0000256" key="4">
    <source>
        <dbReference type="ARBA" id="ARBA00013174"/>
    </source>
</evidence>
<dbReference type="InterPro" id="IPR043130">
    <property type="entry name" value="CDP-OH_PTrfase_TM_dom"/>
</dbReference>
<feature type="transmembrane region" description="Helical" evidence="16">
    <location>
        <begin position="189"/>
        <end position="217"/>
    </location>
</feature>
<dbReference type="InterPro" id="IPR048254">
    <property type="entry name" value="CDP_ALCOHOL_P_TRANSF_CS"/>
</dbReference>
<keyword evidence="6" id="KW-0444">Lipid biosynthesis</keyword>
<evidence type="ECO:0000256" key="14">
    <source>
        <dbReference type="ARBA" id="ARBA00032361"/>
    </source>
</evidence>
<dbReference type="InterPro" id="IPR050324">
    <property type="entry name" value="CDP-alcohol_PTase-I"/>
</dbReference>
<evidence type="ECO:0000256" key="13">
    <source>
        <dbReference type="ARBA" id="ARBA00023264"/>
    </source>
</evidence>
<dbReference type="AlphaFoldDB" id="A1ZPC2"/>
<dbReference type="InterPro" id="IPR004533">
    <property type="entry name" value="CDP-diaglyc--ser_O-PTrfase"/>
</dbReference>
<feature type="transmembrane region" description="Helical" evidence="16">
    <location>
        <begin position="32"/>
        <end position="53"/>
    </location>
</feature>
<comment type="subcellular location">
    <subcellularLocation>
        <location evidence="2">Endomembrane system</location>
        <topology evidence="2">Multi-pass membrane protein</topology>
    </subcellularLocation>
</comment>
<sequence>MKQHIPNMITCGNVLCGCVGIVAASQGKLIEAVYFILAGMVFDFADGLAARLLRAYSDIGKQLDSLADMVTFGVLPGMVLFQLLAQNEPKWAAYGGFLLTIFSALRLAKFNIDTRQTDSFIGLPTPSAALFVGSLPLIIHQQPAYKTFIEQPVTLFAVTIFLSFLLVAELPLFSLKFKNFGWADNKIRYIFMFLSVLLFVLFKFLAIPFILLMYVLLSFLSSVTKAKVKA</sequence>
<keyword evidence="7 15" id="KW-0808">Transferase</keyword>
<dbReference type="PANTHER" id="PTHR14269:SF61">
    <property type="entry name" value="CDP-DIACYLGLYCEROL--SERINE O-PHOSPHATIDYLTRANSFERASE"/>
    <property type="match status" value="1"/>
</dbReference>
<evidence type="ECO:0000256" key="12">
    <source>
        <dbReference type="ARBA" id="ARBA00023209"/>
    </source>
</evidence>
<evidence type="ECO:0000256" key="3">
    <source>
        <dbReference type="ARBA" id="ARBA00010441"/>
    </source>
</evidence>
<proteinExistence type="inferred from homology"/>
<keyword evidence="12" id="KW-0594">Phospholipid biosynthesis</keyword>
<feature type="transmembrane region" description="Helical" evidence="16">
    <location>
        <begin position="120"/>
        <end position="141"/>
    </location>
</feature>
<dbReference type="PANTHER" id="PTHR14269">
    <property type="entry name" value="CDP-DIACYLGLYCEROL--GLYCEROL-3-PHOSPHATE 3-PHOSPHATIDYLTRANSFERASE-RELATED"/>
    <property type="match status" value="1"/>
</dbReference>
<dbReference type="InterPro" id="IPR000462">
    <property type="entry name" value="CDP-OH_P_trans"/>
</dbReference>
<protein>
    <recommendedName>
        <fullName evidence="5">CDP-diacylglycerol--serine O-phosphatidyltransferase</fullName>
        <ecNumber evidence="4">2.7.8.8</ecNumber>
    </recommendedName>
    <alternativeName>
        <fullName evidence="14">Phosphatidylserine synthase</fullName>
    </alternativeName>
</protein>